<feature type="transmembrane region" description="Helical" evidence="9">
    <location>
        <begin position="38"/>
        <end position="62"/>
    </location>
</feature>
<evidence type="ECO:0000256" key="4">
    <source>
        <dbReference type="ARBA" id="ARBA00022475"/>
    </source>
</evidence>
<evidence type="ECO:0000256" key="1">
    <source>
        <dbReference type="ARBA" id="ARBA00004651"/>
    </source>
</evidence>
<dbReference type="Gene3D" id="1.20.58.370">
    <property type="entry name" value="MalF N-terminal region-like"/>
    <property type="match status" value="1"/>
</dbReference>
<evidence type="ECO:0000256" key="11">
    <source>
        <dbReference type="SAM" id="MobiDB-lite"/>
    </source>
</evidence>
<dbReference type="Gene3D" id="3.10.650.10">
    <property type="entry name" value="MalF N-terminal region-like"/>
    <property type="match status" value="1"/>
</dbReference>
<keyword evidence="4 10" id="KW-1003">Cell membrane</keyword>
<evidence type="ECO:0000256" key="6">
    <source>
        <dbReference type="ARBA" id="ARBA00022692"/>
    </source>
</evidence>
<keyword evidence="5 10" id="KW-0762">Sugar transport</keyword>
<feature type="compositionally biased region" description="Basic and acidic residues" evidence="11">
    <location>
        <begin position="21"/>
        <end position="33"/>
    </location>
</feature>
<dbReference type="Gene3D" id="1.10.3720.10">
    <property type="entry name" value="MetI-like"/>
    <property type="match status" value="1"/>
</dbReference>
<dbReference type="PROSITE" id="PS50928">
    <property type="entry name" value="ABC_TM1"/>
    <property type="match status" value="1"/>
</dbReference>
<comment type="caution">
    <text evidence="13">The sequence shown here is derived from an EMBL/GenBank/DDBJ whole genome shotgun (WGS) entry which is preliminary data.</text>
</comment>
<proteinExistence type="inferred from homology"/>
<dbReference type="Pfam" id="PF16296">
    <property type="entry name" value="TM_PBP2_N"/>
    <property type="match status" value="1"/>
</dbReference>
<evidence type="ECO:0000256" key="8">
    <source>
        <dbReference type="ARBA" id="ARBA00023136"/>
    </source>
</evidence>
<feature type="domain" description="ABC transmembrane type-1" evidence="12">
    <location>
        <begin position="317"/>
        <end position="535"/>
    </location>
</feature>
<comment type="subcellular location">
    <subcellularLocation>
        <location evidence="1 9">Cell membrane</location>
        <topology evidence="1 9">Multi-pass membrane protein</topology>
    </subcellularLocation>
</comment>
<dbReference type="InterPro" id="IPR032550">
    <property type="entry name" value="TM_PBP2_N"/>
</dbReference>
<evidence type="ECO:0000256" key="5">
    <source>
        <dbReference type="ARBA" id="ARBA00022597"/>
    </source>
</evidence>
<evidence type="ECO:0000256" key="9">
    <source>
        <dbReference type="RuleBase" id="RU363032"/>
    </source>
</evidence>
<keyword evidence="14" id="KW-1185">Reference proteome</keyword>
<dbReference type="CDD" id="cd06261">
    <property type="entry name" value="TM_PBP2"/>
    <property type="match status" value="1"/>
</dbReference>
<dbReference type="EMBL" id="JBCGDC010000066">
    <property type="protein sequence ID" value="MFB6395672.1"/>
    <property type="molecule type" value="Genomic_DNA"/>
</dbReference>
<keyword evidence="8 9" id="KW-0472">Membrane</keyword>
<sequence length="547" mass="58163">MTGAGPATQAPPRGPGGAPGRGRDPDKARRTVRDDRPITLTGLTVKVVLLGLVAGIALWAAFPLIEAEAWVGLGILVATTAGLFYLYLSRRHIPAKYLVPGTLFLIAFQVFPVLYTASTAFTNFGDGHRGSKDEAIVAIQSSSVVQVPGSIEYALSVATTGDAATGPLVFLVTDPTTGTVSAGNADGLEPLDAGNVTVNSAGKVTAADGYTVLNAGQASARSQEITEFAVPTEGGAIRSAGLSRAYEGKATRAYDAGCDCVRDADSGKVWTADPERGAFVAADGERLLQGWRVNVGLSNFTRVLTEPSISGPFLETLVWNFAFAVGSVFVTFALGLLCALALHSPRVRGRTLYRVLLILPYAMPSFAMLLVWRDMFNTDFGLVNNLFGLDVDWMGQPWSARAAVVLVQLWLGYPYMFLVATGALQAIPRELTEATSVDGATPWQSFRRITLPLLLVALSPLLISSFAYNFNNFNAIYLVTEGGPFPADNPSVGATDLLITYTYRLAFGAAGAQFGFAAAISIFIFTLVAVISAISFRRSRQQEEVYA</sequence>
<name>A0ABV5CUQ0_9ACTN</name>
<evidence type="ECO:0000259" key="12">
    <source>
        <dbReference type="PROSITE" id="PS50928"/>
    </source>
</evidence>
<feature type="transmembrane region" description="Helical" evidence="9">
    <location>
        <begin position="97"/>
        <end position="115"/>
    </location>
</feature>
<protein>
    <recommendedName>
        <fullName evidence="10">Maltose/maltodextrin transport system permease protein</fullName>
    </recommendedName>
</protein>
<feature type="transmembrane region" description="Helical" evidence="9">
    <location>
        <begin position="402"/>
        <end position="428"/>
    </location>
</feature>
<keyword evidence="3 9" id="KW-0813">Transport</keyword>
<comment type="similarity">
    <text evidence="2 10">Belongs to the binding-protein-dependent transport system permease family. MalFG subfamily.</text>
</comment>
<feature type="region of interest" description="Disordered" evidence="11">
    <location>
        <begin position="1"/>
        <end position="33"/>
    </location>
</feature>
<feature type="transmembrane region" description="Helical" evidence="9">
    <location>
        <begin position="514"/>
        <end position="536"/>
    </location>
</feature>
<dbReference type="InterPro" id="IPR035277">
    <property type="entry name" value="MalF_N"/>
</dbReference>
<accession>A0ABV5CUQ0</accession>
<feature type="transmembrane region" description="Helical" evidence="9">
    <location>
        <begin position="352"/>
        <end position="372"/>
    </location>
</feature>
<dbReference type="PANTHER" id="PTHR47314">
    <property type="entry name" value="MALTOSE/MALTODEXTRIN TRANSPORT SYSTEM PERMEASE PROTEIN MALF"/>
    <property type="match status" value="1"/>
</dbReference>
<evidence type="ECO:0000313" key="13">
    <source>
        <dbReference type="EMBL" id="MFB6395672.1"/>
    </source>
</evidence>
<dbReference type="Pfam" id="PF00528">
    <property type="entry name" value="BPD_transp_1"/>
    <property type="match status" value="1"/>
</dbReference>
<evidence type="ECO:0000256" key="10">
    <source>
        <dbReference type="RuleBase" id="RU367050"/>
    </source>
</evidence>
<dbReference type="RefSeq" id="WP_375735409.1">
    <property type="nucleotide sequence ID" value="NZ_JBCGDC010000066.1"/>
</dbReference>
<dbReference type="Proteomes" id="UP001582793">
    <property type="component" value="Unassembled WGS sequence"/>
</dbReference>
<evidence type="ECO:0000256" key="2">
    <source>
        <dbReference type="ARBA" id="ARBA00009047"/>
    </source>
</evidence>
<organism evidence="13 14">
    <name type="scientific">Polymorphospora lycopeni</name>
    <dbReference type="NCBI Taxonomy" id="3140240"/>
    <lineage>
        <taxon>Bacteria</taxon>
        <taxon>Bacillati</taxon>
        <taxon>Actinomycetota</taxon>
        <taxon>Actinomycetes</taxon>
        <taxon>Micromonosporales</taxon>
        <taxon>Micromonosporaceae</taxon>
        <taxon>Polymorphospora</taxon>
    </lineage>
</organism>
<evidence type="ECO:0000256" key="3">
    <source>
        <dbReference type="ARBA" id="ARBA00022448"/>
    </source>
</evidence>
<comment type="function">
    <text evidence="10">Part of the ABC transporter complex MalEFGK involved in maltose/maltodextrin import. Probably responsible for the translocation of the substrate across the membrane.</text>
</comment>
<keyword evidence="6 9" id="KW-0812">Transmembrane</keyword>
<feature type="compositionally biased region" description="Low complexity" evidence="11">
    <location>
        <begin position="1"/>
        <end position="11"/>
    </location>
</feature>
<dbReference type="InterPro" id="IPR035906">
    <property type="entry name" value="MetI-like_sf"/>
</dbReference>
<feature type="transmembrane region" description="Helical" evidence="9">
    <location>
        <begin position="68"/>
        <end position="88"/>
    </location>
</feature>
<reference evidence="13 14" key="1">
    <citation type="submission" date="2024-04" db="EMBL/GenBank/DDBJ databases">
        <title>Polymorphospora sp. isolated from Baiyangdian Lake in Xiong'an New Area.</title>
        <authorList>
            <person name="Zhang X."/>
            <person name="Liu J."/>
        </authorList>
    </citation>
    <scope>NUCLEOTIDE SEQUENCE [LARGE SCALE GENOMIC DNA]</scope>
    <source>
        <strain evidence="13 14">2-325</strain>
    </source>
</reference>
<keyword evidence="7 9" id="KW-1133">Transmembrane helix</keyword>
<feature type="transmembrane region" description="Helical" evidence="9">
    <location>
        <begin position="449"/>
        <end position="468"/>
    </location>
</feature>
<dbReference type="SUPFAM" id="SSF160964">
    <property type="entry name" value="MalF N-terminal region-like"/>
    <property type="match status" value="1"/>
</dbReference>
<gene>
    <name evidence="13" type="ORF">AAFH96_21540</name>
</gene>
<evidence type="ECO:0000256" key="7">
    <source>
        <dbReference type="ARBA" id="ARBA00022989"/>
    </source>
</evidence>
<dbReference type="InterPro" id="IPR000515">
    <property type="entry name" value="MetI-like"/>
</dbReference>
<dbReference type="PANTHER" id="PTHR47314:SF1">
    <property type="entry name" value="MALTOSE_MALTODEXTRIN TRANSPORT SYSTEM PERMEASE PROTEIN MALF"/>
    <property type="match status" value="1"/>
</dbReference>
<feature type="transmembrane region" description="Helical" evidence="9">
    <location>
        <begin position="317"/>
        <end position="340"/>
    </location>
</feature>
<dbReference type="SUPFAM" id="SSF161098">
    <property type="entry name" value="MetI-like"/>
    <property type="match status" value="1"/>
</dbReference>
<evidence type="ECO:0000313" key="14">
    <source>
        <dbReference type="Proteomes" id="UP001582793"/>
    </source>
</evidence>